<organism evidence="1 2">
    <name type="scientific">Caldithrix abyssi DSM 13497</name>
    <dbReference type="NCBI Taxonomy" id="880073"/>
    <lineage>
        <taxon>Bacteria</taxon>
        <taxon>Pseudomonadati</taxon>
        <taxon>Calditrichota</taxon>
        <taxon>Calditrichia</taxon>
        <taxon>Calditrichales</taxon>
        <taxon>Calditrichaceae</taxon>
        <taxon>Caldithrix</taxon>
    </lineage>
</organism>
<name>A0A1J1CDW2_CALAY</name>
<proteinExistence type="predicted"/>
<dbReference type="KEGG" id="caby:Cabys_3835"/>
<protein>
    <submittedName>
        <fullName evidence="1">Uncharacterized protein</fullName>
    </submittedName>
</protein>
<reference evidence="1 2" key="1">
    <citation type="submission" date="2016-11" db="EMBL/GenBank/DDBJ databases">
        <title>Genomic analysis of Caldithrix abyssi and proposal of a novel bacterial phylum Caldithrichaeota.</title>
        <authorList>
            <person name="Kublanov I."/>
            <person name="Sigalova O."/>
            <person name="Gavrilov S."/>
            <person name="Lebedinsky A."/>
            <person name="Ivanova N."/>
            <person name="Daum C."/>
            <person name="Reddy T."/>
            <person name="Klenk H.P."/>
            <person name="Goker M."/>
            <person name="Reva O."/>
            <person name="Miroshnichenko M."/>
            <person name="Kyprides N."/>
            <person name="Woyke T."/>
            <person name="Gelfand M."/>
        </authorList>
    </citation>
    <scope>NUCLEOTIDE SEQUENCE [LARGE SCALE GENOMIC DNA]</scope>
    <source>
        <strain evidence="1 2">LF13</strain>
    </source>
</reference>
<dbReference type="RefSeq" id="WP_169313629.1">
    <property type="nucleotide sequence ID" value="NZ_CM001402.1"/>
</dbReference>
<evidence type="ECO:0000313" key="1">
    <source>
        <dbReference type="EMBL" id="APF20580.1"/>
    </source>
</evidence>
<evidence type="ECO:0000313" key="2">
    <source>
        <dbReference type="Proteomes" id="UP000183868"/>
    </source>
</evidence>
<gene>
    <name evidence="1" type="ORF">Cabys_3835</name>
</gene>
<dbReference type="EMBL" id="CP018099">
    <property type="protein sequence ID" value="APF20580.1"/>
    <property type="molecule type" value="Genomic_DNA"/>
</dbReference>
<dbReference type="AlphaFoldDB" id="A0A1J1CDW2"/>
<dbReference type="Proteomes" id="UP000183868">
    <property type="component" value="Chromosome"/>
</dbReference>
<sequence length="45" mass="5238">MKEPNNEGFYPVVQLCKPLKRFPPGSWRDDQVMGHFWFPAVETTG</sequence>
<accession>A0A1J1CDW2</accession>